<dbReference type="EMBL" id="LUCM01001907">
    <property type="protein sequence ID" value="KAA0198165.1"/>
    <property type="molecule type" value="Genomic_DNA"/>
</dbReference>
<evidence type="ECO:0000313" key="6">
    <source>
        <dbReference type="Proteomes" id="UP000728185"/>
    </source>
</evidence>
<dbReference type="OrthoDB" id="5859781at2759"/>
<dbReference type="PANTHER" id="PTHR14396:SF10">
    <property type="entry name" value="CLASPIN"/>
    <property type="match status" value="1"/>
</dbReference>
<dbReference type="AlphaFoldDB" id="A0A8E0VK81"/>
<organism evidence="5 6">
    <name type="scientific">Fasciolopsis buskii</name>
    <dbReference type="NCBI Taxonomy" id="27845"/>
    <lineage>
        <taxon>Eukaryota</taxon>
        <taxon>Metazoa</taxon>
        <taxon>Spiralia</taxon>
        <taxon>Lophotrochozoa</taxon>
        <taxon>Platyhelminthes</taxon>
        <taxon>Trematoda</taxon>
        <taxon>Digenea</taxon>
        <taxon>Plagiorchiida</taxon>
        <taxon>Echinostomata</taxon>
        <taxon>Echinostomatoidea</taxon>
        <taxon>Fasciolidae</taxon>
        <taxon>Fasciolopsis</taxon>
    </lineage>
</organism>
<feature type="compositionally biased region" description="Acidic residues" evidence="4">
    <location>
        <begin position="145"/>
        <end position="154"/>
    </location>
</feature>
<dbReference type="Proteomes" id="UP000728185">
    <property type="component" value="Unassembled WGS sequence"/>
</dbReference>
<feature type="compositionally biased region" description="Acidic residues" evidence="4">
    <location>
        <begin position="247"/>
        <end position="257"/>
    </location>
</feature>
<name>A0A8E0VK81_9TREM</name>
<feature type="region of interest" description="Disordered" evidence="4">
    <location>
        <begin position="133"/>
        <end position="292"/>
    </location>
</feature>
<dbReference type="GO" id="GO:0033314">
    <property type="term" value="P:mitotic DNA replication checkpoint signaling"/>
    <property type="evidence" value="ECO:0007669"/>
    <property type="project" value="TreeGrafter"/>
</dbReference>
<dbReference type="PANTHER" id="PTHR14396">
    <property type="entry name" value="CLASPIN"/>
    <property type="match status" value="1"/>
</dbReference>
<dbReference type="GO" id="GO:0007095">
    <property type="term" value="P:mitotic G2 DNA damage checkpoint signaling"/>
    <property type="evidence" value="ECO:0007669"/>
    <property type="project" value="TreeGrafter"/>
</dbReference>
<keyword evidence="3" id="KW-0539">Nucleus</keyword>
<proteinExistence type="predicted"/>
<feature type="region of interest" description="Disordered" evidence="4">
    <location>
        <begin position="410"/>
        <end position="446"/>
    </location>
</feature>
<dbReference type="GO" id="GO:0010997">
    <property type="term" value="F:anaphase-promoting complex binding"/>
    <property type="evidence" value="ECO:0007669"/>
    <property type="project" value="TreeGrafter"/>
</dbReference>
<feature type="compositionally biased region" description="Basic and acidic residues" evidence="4">
    <location>
        <begin position="135"/>
        <end position="144"/>
    </location>
</feature>
<protein>
    <submittedName>
        <fullName evidence="5">Excitatory amino acid transporter 2</fullName>
    </submittedName>
</protein>
<keyword evidence="2" id="KW-0597">Phosphoprotein</keyword>
<evidence type="ECO:0000256" key="2">
    <source>
        <dbReference type="ARBA" id="ARBA00022553"/>
    </source>
</evidence>
<evidence type="ECO:0000313" key="5">
    <source>
        <dbReference type="EMBL" id="KAA0198165.1"/>
    </source>
</evidence>
<evidence type="ECO:0000256" key="3">
    <source>
        <dbReference type="ARBA" id="ARBA00023242"/>
    </source>
</evidence>
<comment type="caution">
    <text evidence="5">The sequence shown here is derived from an EMBL/GenBank/DDBJ whole genome shotgun (WGS) entry which is preliminary data.</text>
</comment>
<keyword evidence="6" id="KW-1185">Reference proteome</keyword>
<dbReference type="GO" id="GO:0005634">
    <property type="term" value="C:nucleus"/>
    <property type="evidence" value="ECO:0007669"/>
    <property type="project" value="UniProtKB-SubCell"/>
</dbReference>
<gene>
    <name evidence="5" type="ORF">FBUS_03930</name>
</gene>
<evidence type="ECO:0000256" key="4">
    <source>
        <dbReference type="SAM" id="MobiDB-lite"/>
    </source>
</evidence>
<comment type="subcellular location">
    <subcellularLocation>
        <location evidence="1">Nucleus</location>
    </subcellularLocation>
</comment>
<dbReference type="InterPro" id="IPR024146">
    <property type="entry name" value="Claspin"/>
</dbReference>
<reference evidence="5" key="1">
    <citation type="submission" date="2019-05" db="EMBL/GenBank/DDBJ databases">
        <title>Annotation for the trematode Fasciolopsis buski.</title>
        <authorList>
            <person name="Choi Y.-J."/>
        </authorList>
    </citation>
    <scope>NUCLEOTIDE SEQUENCE</scope>
    <source>
        <strain evidence="5">HT</strain>
        <tissue evidence="5">Whole worm</tissue>
    </source>
</reference>
<feature type="compositionally biased region" description="Acidic residues" evidence="4">
    <location>
        <begin position="431"/>
        <end position="445"/>
    </location>
</feature>
<accession>A0A8E0VK81</accession>
<sequence>MMLQNCGAAAELKHVFLIGIFTDDIQSSTRPMLTDFSYSETDATTECPQANFVPAESDDIVSDHPLASEDMSVDPSEELKKVIPMDSPTQFSQTRMRRRVVILEDDENNNNNTLEDKNNLLPKLESVRVLNSVAKSEKARRLQDGENETSDESDINEKEPYGVKNVPFSYADDGIKPDVTSDAQSDLSADESLDDEVADNEYDSDSEDTEEASDEEIVQASELKGAVSQSAGKNSTERRKRFRVDDFLDEEAELSGDENERAFYMDDDDDEVDDEDLAGLQTDDDDPNLPSAGRLRRQIERVHNRLQADQDQRELRFLKELYLEDGDLYAEDGRTRQRRFRWRGLENEDPLVNASDLVEGDEADGGSEDDDAAAAVSRFGPMDRWLQNAPRVSQGKIDVTHAIIDGARASDVDLDNNPNPDDISTLTVSEEGNDDPVDSGSDDEKENCGVLAHKETNSLSVRSLASQFFIFFSSRVLHSASIFAFFAHNCCYPLLRLEFSAALHEFIKLFSRN</sequence>
<evidence type="ECO:0000256" key="1">
    <source>
        <dbReference type="ARBA" id="ARBA00004123"/>
    </source>
</evidence>
<feature type="compositionally biased region" description="Acidic residues" evidence="4">
    <location>
        <begin position="188"/>
        <end position="217"/>
    </location>
</feature>
<feature type="compositionally biased region" description="Acidic residues" evidence="4">
    <location>
        <begin position="265"/>
        <end position="287"/>
    </location>
</feature>